<keyword evidence="3" id="KW-1185">Reference proteome</keyword>
<dbReference type="GeneID" id="28980513"/>
<organism evidence="2 3">
    <name type="scientific">Cutaneotrichosporon oleaginosum</name>
    <dbReference type="NCBI Taxonomy" id="879819"/>
    <lineage>
        <taxon>Eukaryota</taxon>
        <taxon>Fungi</taxon>
        <taxon>Dikarya</taxon>
        <taxon>Basidiomycota</taxon>
        <taxon>Agaricomycotina</taxon>
        <taxon>Tremellomycetes</taxon>
        <taxon>Trichosporonales</taxon>
        <taxon>Trichosporonaceae</taxon>
        <taxon>Cutaneotrichosporon</taxon>
    </lineage>
</organism>
<reference evidence="2 3" key="1">
    <citation type="submission" date="2015-03" db="EMBL/GenBank/DDBJ databases">
        <title>Genomics and transcriptomics of the oil-accumulating basidiomycete yeast T. oleaginosus allow insights into substrate utilization and the diverse evolutionary trajectories of mating systems in fungi.</title>
        <authorList>
            <consortium name="DOE Joint Genome Institute"/>
            <person name="Kourist R."/>
            <person name="Kracht O."/>
            <person name="Bracharz F."/>
            <person name="Lipzen A."/>
            <person name="Nolan M."/>
            <person name="Ohm R."/>
            <person name="Grigoriev I."/>
            <person name="Sun S."/>
            <person name="Heitman J."/>
            <person name="Bruck T."/>
            <person name="Nowrousian M."/>
        </authorList>
    </citation>
    <scope>NUCLEOTIDE SEQUENCE [LARGE SCALE GENOMIC DNA]</scope>
    <source>
        <strain evidence="2 3">IBC0246</strain>
    </source>
</reference>
<accession>A0A0J1BA17</accession>
<name>A0A0J1BA17_9TREE</name>
<evidence type="ECO:0000313" key="3">
    <source>
        <dbReference type="Proteomes" id="UP000053611"/>
    </source>
</evidence>
<sequence length="168" mass="18402">MLGWIASAATIPVLSCRQAERRNWSGEIGMEPGGSLDLGASMFGRHRARGTVPLIAVIISLSLGNGKRQADAAIEGGQSPSNGARPGDNEKIRGVRHPMPTQRAAPAWAGRPVTTPHVWSAVGTSWKALTRQDWRRPNLTRLESNCWSVPRNWEGVADVMWTEEQLMR</sequence>
<dbReference type="AlphaFoldDB" id="A0A0J1BA17"/>
<evidence type="ECO:0000256" key="1">
    <source>
        <dbReference type="SAM" id="MobiDB-lite"/>
    </source>
</evidence>
<proteinExistence type="predicted"/>
<dbReference type="Proteomes" id="UP000053611">
    <property type="component" value="Unassembled WGS sequence"/>
</dbReference>
<feature type="region of interest" description="Disordered" evidence="1">
    <location>
        <begin position="70"/>
        <end position="93"/>
    </location>
</feature>
<gene>
    <name evidence="2" type="ORF">CC85DRAFT_202822</name>
</gene>
<dbReference type="RefSeq" id="XP_018281220.1">
    <property type="nucleotide sequence ID" value="XM_018419910.1"/>
</dbReference>
<dbReference type="EMBL" id="KQ087185">
    <property type="protein sequence ID" value="KLT44729.1"/>
    <property type="molecule type" value="Genomic_DNA"/>
</dbReference>
<evidence type="ECO:0000313" key="2">
    <source>
        <dbReference type="EMBL" id="KLT44729.1"/>
    </source>
</evidence>
<protein>
    <submittedName>
        <fullName evidence="2">Uncharacterized protein</fullName>
    </submittedName>
</protein>